<dbReference type="GO" id="GO:0052908">
    <property type="term" value="F:16S rRNA (adenine(1518)-N(6)/adenine(1519)-N(6))-dimethyltransferase activity"/>
    <property type="evidence" value="ECO:0007669"/>
    <property type="project" value="UniProtKB-EC"/>
</dbReference>
<evidence type="ECO:0000259" key="9">
    <source>
        <dbReference type="SMART" id="SM00650"/>
    </source>
</evidence>
<evidence type="ECO:0000256" key="7">
    <source>
        <dbReference type="HAMAP-Rule" id="MF_00607"/>
    </source>
</evidence>
<keyword evidence="4 7" id="KW-0808">Transferase</keyword>
<dbReference type="Pfam" id="PF00398">
    <property type="entry name" value="RrnaAD"/>
    <property type="match status" value="1"/>
</dbReference>
<comment type="subcellular location">
    <subcellularLocation>
        <location evidence="7">Cytoplasm</location>
    </subcellularLocation>
</comment>
<reference evidence="10" key="1">
    <citation type="journal article" date="2014" name="Int. J. Syst. Evol. Microbiol.">
        <title>Complete genome sequence of Corynebacterium casei LMG S-19264T (=DSM 44701T), isolated from a smear-ripened cheese.</title>
        <authorList>
            <consortium name="US DOE Joint Genome Institute (JGI-PGF)"/>
            <person name="Walter F."/>
            <person name="Albersmeier A."/>
            <person name="Kalinowski J."/>
            <person name="Ruckert C."/>
        </authorList>
    </citation>
    <scope>NUCLEOTIDE SEQUENCE</scope>
    <source>
        <strain evidence="10">KCTC 32020</strain>
    </source>
</reference>
<dbReference type="RefSeq" id="WP_146471681.1">
    <property type="nucleotide sequence ID" value="NZ_BNCF01000001.1"/>
</dbReference>
<evidence type="ECO:0000256" key="5">
    <source>
        <dbReference type="ARBA" id="ARBA00022691"/>
    </source>
</evidence>
<dbReference type="PROSITE" id="PS51689">
    <property type="entry name" value="SAM_RNA_A_N6_MT"/>
    <property type="match status" value="1"/>
</dbReference>
<keyword evidence="1 7" id="KW-0963">Cytoplasm</keyword>
<sequence length="268" mass="29323">MSRPFTEPPKKHLGQHFLHERGIIGKIVQAVDPQPGDRLVEIGPGQGAITFPLLDRHRALTVIEYDRDLIAPLTEAARAHGELTVIHRDVLEVDFTALAGDGPPLRLVGNLPYNLSSPILFHVLDHAAVVRDMHFMLQKEVVDRMAAAPGSKVYGRLSVMLQAYCTVTSLFRVPPGAFRPPPKVDSAVVRLVPRRREDIGIADPGRFAAVVRDAFGQRRKTLRNALAQQCDAATIEAAGLRPDARAEQVAVADFVRLANLLGQRSGPT</sequence>
<dbReference type="InterPro" id="IPR029063">
    <property type="entry name" value="SAM-dependent_MTases_sf"/>
</dbReference>
<dbReference type="GO" id="GO:0003723">
    <property type="term" value="F:RNA binding"/>
    <property type="evidence" value="ECO:0007669"/>
    <property type="project" value="UniProtKB-UniRule"/>
</dbReference>
<feature type="binding site" evidence="7 8">
    <location>
        <position position="18"/>
    </location>
    <ligand>
        <name>S-adenosyl-L-methionine</name>
        <dbReference type="ChEBI" id="CHEBI:59789"/>
    </ligand>
</feature>
<evidence type="ECO:0000256" key="3">
    <source>
        <dbReference type="ARBA" id="ARBA00022603"/>
    </source>
</evidence>
<keyword evidence="6 7" id="KW-0694">RNA-binding</keyword>
<feature type="binding site" evidence="7 8">
    <location>
        <position position="16"/>
    </location>
    <ligand>
        <name>S-adenosyl-L-methionine</name>
        <dbReference type="ChEBI" id="CHEBI:59789"/>
    </ligand>
</feature>
<feature type="binding site" evidence="7 8">
    <location>
        <position position="43"/>
    </location>
    <ligand>
        <name>S-adenosyl-L-methionine</name>
        <dbReference type="ChEBI" id="CHEBI:59789"/>
    </ligand>
</feature>
<dbReference type="InterPro" id="IPR001737">
    <property type="entry name" value="KsgA/Erm"/>
</dbReference>
<evidence type="ECO:0000313" key="11">
    <source>
        <dbReference type="Proteomes" id="UP000636453"/>
    </source>
</evidence>
<organism evidence="10 11">
    <name type="scientific">Vulcaniibacterium thermophilum</name>
    <dbReference type="NCBI Taxonomy" id="1169913"/>
    <lineage>
        <taxon>Bacteria</taxon>
        <taxon>Pseudomonadati</taxon>
        <taxon>Pseudomonadota</taxon>
        <taxon>Gammaproteobacteria</taxon>
        <taxon>Lysobacterales</taxon>
        <taxon>Lysobacteraceae</taxon>
        <taxon>Vulcaniibacterium</taxon>
    </lineage>
</organism>
<dbReference type="Gene3D" id="1.10.8.100">
    <property type="entry name" value="Ribosomal RNA adenine dimethylase-like, domain 2"/>
    <property type="match status" value="1"/>
</dbReference>
<dbReference type="Gene3D" id="3.40.50.150">
    <property type="entry name" value="Vaccinia Virus protein VP39"/>
    <property type="match status" value="1"/>
</dbReference>
<dbReference type="FunFam" id="1.10.8.100:FF:000001">
    <property type="entry name" value="Ribosomal RNA small subunit methyltransferase A"/>
    <property type="match status" value="1"/>
</dbReference>
<dbReference type="SUPFAM" id="SSF53335">
    <property type="entry name" value="S-adenosyl-L-methionine-dependent methyltransferases"/>
    <property type="match status" value="1"/>
</dbReference>
<dbReference type="InterPro" id="IPR023165">
    <property type="entry name" value="rRNA_Ade_diMease-like_C"/>
</dbReference>
<dbReference type="EC" id="2.1.1.182" evidence="7"/>
<keyword evidence="11" id="KW-1185">Reference proteome</keyword>
<dbReference type="PROSITE" id="PS01131">
    <property type="entry name" value="RRNA_A_DIMETH"/>
    <property type="match status" value="1"/>
</dbReference>
<keyword evidence="5 7" id="KW-0949">S-adenosyl-L-methionine</keyword>
<feature type="domain" description="Ribosomal RNA adenine methylase transferase N-terminal" evidence="9">
    <location>
        <begin position="23"/>
        <end position="195"/>
    </location>
</feature>
<name>A0A918YTQ9_9GAMM</name>
<evidence type="ECO:0000256" key="2">
    <source>
        <dbReference type="ARBA" id="ARBA00022552"/>
    </source>
</evidence>
<comment type="similarity">
    <text evidence="7">Belongs to the class I-like SAM-binding methyltransferase superfamily. rRNA adenine N(6)-methyltransferase family. RsmA subfamily.</text>
</comment>
<dbReference type="HAMAP" id="MF_00607">
    <property type="entry name" value="16SrRNA_methyltr_A"/>
    <property type="match status" value="1"/>
</dbReference>
<dbReference type="OrthoDB" id="9814755at2"/>
<dbReference type="NCBIfam" id="TIGR00755">
    <property type="entry name" value="ksgA"/>
    <property type="match status" value="1"/>
</dbReference>
<feature type="binding site" evidence="7 8">
    <location>
        <position position="64"/>
    </location>
    <ligand>
        <name>S-adenosyl-L-methionine</name>
        <dbReference type="ChEBI" id="CHEBI:59789"/>
    </ligand>
</feature>
<evidence type="ECO:0000256" key="6">
    <source>
        <dbReference type="ARBA" id="ARBA00022884"/>
    </source>
</evidence>
<gene>
    <name evidence="7 10" type="primary">rsmA</name>
    <name evidence="7" type="synonym">ksgA</name>
    <name evidence="10" type="ORF">GCM10007167_00350</name>
</gene>
<evidence type="ECO:0000256" key="8">
    <source>
        <dbReference type="PROSITE-ProRule" id="PRU01026"/>
    </source>
</evidence>
<comment type="function">
    <text evidence="7">Specifically dimethylates two adjacent adenosines (A1518 and A1519) in the loop of a conserved hairpin near the 3'-end of 16S rRNA in the 30S particle. May play a critical role in biogenesis of 30S subunits.</text>
</comment>
<keyword evidence="2 7" id="KW-0698">rRNA processing</keyword>
<evidence type="ECO:0000256" key="4">
    <source>
        <dbReference type="ARBA" id="ARBA00022679"/>
    </source>
</evidence>
<reference evidence="10" key="2">
    <citation type="submission" date="2020-09" db="EMBL/GenBank/DDBJ databases">
        <authorList>
            <person name="Sun Q."/>
            <person name="Kim S."/>
        </authorList>
    </citation>
    <scope>NUCLEOTIDE SEQUENCE</scope>
    <source>
        <strain evidence="10">KCTC 32020</strain>
    </source>
</reference>
<dbReference type="PANTHER" id="PTHR11727:SF7">
    <property type="entry name" value="DIMETHYLADENOSINE TRANSFERASE-RELATED"/>
    <property type="match status" value="1"/>
</dbReference>
<dbReference type="InterPro" id="IPR020596">
    <property type="entry name" value="rRNA_Ade_Mease_Trfase_CS"/>
</dbReference>
<feature type="binding site" evidence="7 8">
    <location>
        <position position="89"/>
    </location>
    <ligand>
        <name>S-adenosyl-L-methionine</name>
        <dbReference type="ChEBI" id="CHEBI:59789"/>
    </ligand>
</feature>
<proteinExistence type="inferred from homology"/>
<dbReference type="Proteomes" id="UP000636453">
    <property type="component" value="Unassembled WGS sequence"/>
</dbReference>
<dbReference type="InterPro" id="IPR011530">
    <property type="entry name" value="rRNA_adenine_dimethylase"/>
</dbReference>
<comment type="catalytic activity">
    <reaction evidence="7">
        <text>adenosine(1518)/adenosine(1519) in 16S rRNA + 4 S-adenosyl-L-methionine = N(6)-dimethyladenosine(1518)/N(6)-dimethyladenosine(1519) in 16S rRNA + 4 S-adenosyl-L-homocysteine + 4 H(+)</text>
        <dbReference type="Rhea" id="RHEA:19609"/>
        <dbReference type="Rhea" id="RHEA-COMP:10232"/>
        <dbReference type="Rhea" id="RHEA-COMP:10233"/>
        <dbReference type="ChEBI" id="CHEBI:15378"/>
        <dbReference type="ChEBI" id="CHEBI:57856"/>
        <dbReference type="ChEBI" id="CHEBI:59789"/>
        <dbReference type="ChEBI" id="CHEBI:74411"/>
        <dbReference type="ChEBI" id="CHEBI:74493"/>
        <dbReference type="EC" id="2.1.1.182"/>
    </reaction>
</comment>
<protein>
    <recommendedName>
        <fullName evidence="7">Ribosomal RNA small subunit methyltransferase A</fullName>
        <ecNumber evidence="7">2.1.1.182</ecNumber>
    </recommendedName>
    <alternativeName>
        <fullName evidence="7">16S rRNA (adenine(1518)-N(6)/adenine(1519)-N(6))-dimethyltransferase</fullName>
    </alternativeName>
    <alternativeName>
        <fullName evidence="7">16S rRNA dimethyladenosine transferase</fullName>
    </alternativeName>
    <alternativeName>
        <fullName evidence="7">16S rRNA dimethylase</fullName>
    </alternativeName>
    <alternativeName>
        <fullName evidence="7">S-adenosylmethionine-6-N', N'-adenosyl(rRNA) dimethyltransferase</fullName>
    </alternativeName>
</protein>
<dbReference type="InterPro" id="IPR020598">
    <property type="entry name" value="rRNA_Ade_methylase_Trfase_N"/>
</dbReference>
<dbReference type="GO" id="GO:0005829">
    <property type="term" value="C:cytosol"/>
    <property type="evidence" value="ECO:0007669"/>
    <property type="project" value="TreeGrafter"/>
</dbReference>
<feature type="binding site" evidence="7 8">
    <location>
        <position position="110"/>
    </location>
    <ligand>
        <name>S-adenosyl-L-methionine</name>
        <dbReference type="ChEBI" id="CHEBI:59789"/>
    </ligand>
</feature>
<comment type="caution">
    <text evidence="10">The sequence shown here is derived from an EMBL/GenBank/DDBJ whole genome shotgun (WGS) entry which is preliminary data.</text>
</comment>
<dbReference type="SMART" id="SM00650">
    <property type="entry name" value="rADc"/>
    <property type="match status" value="1"/>
</dbReference>
<evidence type="ECO:0000313" key="10">
    <source>
        <dbReference type="EMBL" id="GHE24739.1"/>
    </source>
</evidence>
<evidence type="ECO:0000256" key="1">
    <source>
        <dbReference type="ARBA" id="ARBA00022490"/>
    </source>
</evidence>
<dbReference type="EMBL" id="BNCF01000001">
    <property type="protein sequence ID" value="GHE24739.1"/>
    <property type="molecule type" value="Genomic_DNA"/>
</dbReference>
<dbReference type="FunFam" id="3.40.50.150:FF:000222">
    <property type="entry name" value="Ribosomal RNA small subunit methyltransferase A"/>
    <property type="match status" value="1"/>
</dbReference>
<accession>A0A918YTQ9</accession>
<keyword evidence="3 7" id="KW-0489">Methyltransferase</keyword>
<dbReference type="AlphaFoldDB" id="A0A918YTQ9"/>
<dbReference type="PANTHER" id="PTHR11727">
    <property type="entry name" value="DIMETHYLADENOSINE TRANSFERASE"/>
    <property type="match status" value="1"/>
</dbReference>